<name>A0ABR5C2S6_9TREE</name>
<evidence type="ECO:0000313" key="2">
    <source>
        <dbReference type="EMBL" id="KIR82215.1"/>
    </source>
</evidence>
<dbReference type="Proteomes" id="UP000054272">
    <property type="component" value="Unassembled WGS sequence"/>
</dbReference>
<protein>
    <submittedName>
        <fullName evidence="2">Uncharacterized protein</fullName>
    </submittedName>
</protein>
<dbReference type="EMBL" id="KN848571">
    <property type="protein sequence ID" value="KIR82215.1"/>
    <property type="molecule type" value="Genomic_DNA"/>
</dbReference>
<reference evidence="2 3" key="1">
    <citation type="submission" date="2015-01" db="EMBL/GenBank/DDBJ databases">
        <title>The Genome Sequence of Cryptococcus gattii EJB2.</title>
        <authorList>
            <consortium name="The Broad Institute Genomics Platform"/>
            <person name="Cuomo C."/>
            <person name="Litvintseva A."/>
            <person name="Chen Y."/>
            <person name="Heitman J."/>
            <person name="Sun S."/>
            <person name="Springer D."/>
            <person name="Dromer F."/>
            <person name="Young S."/>
            <person name="Zeng Q."/>
            <person name="Gargeya S."/>
            <person name="Abouelleil A."/>
            <person name="Alvarado L."/>
            <person name="Chapman S.B."/>
            <person name="Gainer-Dewar J."/>
            <person name="Goldberg J."/>
            <person name="Griggs A."/>
            <person name="Gujja S."/>
            <person name="Hansen M."/>
            <person name="Howarth C."/>
            <person name="Imamovic A."/>
            <person name="Larimer J."/>
            <person name="Murphy C."/>
            <person name="Naylor J."/>
            <person name="Pearson M."/>
            <person name="Priest M."/>
            <person name="Roberts A."/>
            <person name="Saif S."/>
            <person name="Shea T."/>
            <person name="Sykes S."/>
            <person name="Wortman J."/>
            <person name="Nusbaum C."/>
            <person name="Birren B."/>
        </authorList>
    </citation>
    <scope>NUCLEOTIDE SEQUENCE [LARGE SCALE GENOMIC DNA]</scope>
    <source>
        <strain evidence="2 3">EJB2</strain>
    </source>
</reference>
<feature type="region of interest" description="Disordered" evidence="1">
    <location>
        <begin position="1"/>
        <end position="50"/>
    </location>
</feature>
<gene>
    <name evidence="2" type="ORF">I306_00540</name>
</gene>
<feature type="compositionally biased region" description="Basic and acidic residues" evidence="1">
    <location>
        <begin position="33"/>
        <end position="42"/>
    </location>
</feature>
<feature type="compositionally biased region" description="Basic and acidic residues" evidence="1">
    <location>
        <begin position="1"/>
        <end position="20"/>
    </location>
</feature>
<organism evidence="2 3">
    <name type="scientific">Cryptococcus gattii EJB2</name>
    <dbReference type="NCBI Taxonomy" id="1296103"/>
    <lineage>
        <taxon>Eukaryota</taxon>
        <taxon>Fungi</taxon>
        <taxon>Dikarya</taxon>
        <taxon>Basidiomycota</taxon>
        <taxon>Agaricomycotina</taxon>
        <taxon>Tremellomycetes</taxon>
        <taxon>Tremellales</taxon>
        <taxon>Cryptococcaceae</taxon>
        <taxon>Cryptococcus</taxon>
        <taxon>Cryptococcus gattii species complex</taxon>
    </lineage>
</organism>
<evidence type="ECO:0000256" key="1">
    <source>
        <dbReference type="SAM" id="MobiDB-lite"/>
    </source>
</evidence>
<keyword evidence="3" id="KW-1185">Reference proteome</keyword>
<evidence type="ECO:0000313" key="3">
    <source>
        <dbReference type="Proteomes" id="UP000054272"/>
    </source>
</evidence>
<proteinExistence type="predicted"/>
<accession>A0ABR5C2S6</accession>
<sequence>MSTLVERERPKDEKKAERPKGIKSFADVGGGDALRRRPKEMEVPGVITRA</sequence>